<evidence type="ECO:0000313" key="10">
    <source>
        <dbReference type="EMBL" id="PRC15963.1"/>
    </source>
</evidence>
<dbReference type="GO" id="GO:0003677">
    <property type="term" value="F:DNA binding"/>
    <property type="evidence" value="ECO:0007669"/>
    <property type="project" value="UniProtKB-UniRule"/>
</dbReference>
<dbReference type="AlphaFoldDB" id="A0A2S9EKS6"/>
<evidence type="ECO:0000256" key="7">
    <source>
        <dbReference type="ARBA" id="ARBA00023163"/>
    </source>
</evidence>
<dbReference type="GO" id="GO:0005737">
    <property type="term" value="C:cytoplasm"/>
    <property type="evidence" value="ECO:0007669"/>
    <property type="project" value="UniProtKB-SubCell"/>
</dbReference>
<evidence type="ECO:0000256" key="8">
    <source>
        <dbReference type="ARBA" id="ARBA00025431"/>
    </source>
</evidence>
<dbReference type="SUPFAM" id="SSF63592">
    <property type="entry name" value="Flagellar transcriptional activator FlhD"/>
    <property type="match status" value="1"/>
</dbReference>
<keyword evidence="5 9" id="KW-1015">Disulfide bond</keyword>
<dbReference type="Gene3D" id="1.10.4000.10">
    <property type="entry name" value="Flagellar transcriptional activator FlhD"/>
    <property type="match status" value="1"/>
</dbReference>
<dbReference type="Proteomes" id="UP000238045">
    <property type="component" value="Unassembled WGS sequence"/>
</dbReference>
<dbReference type="HAMAP" id="MF_00725">
    <property type="entry name" value="FlhD"/>
    <property type="match status" value="1"/>
</dbReference>
<evidence type="ECO:0000256" key="9">
    <source>
        <dbReference type="HAMAP-Rule" id="MF_00725"/>
    </source>
</evidence>
<evidence type="ECO:0000256" key="4">
    <source>
        <dbReference type="ARBA" id="ARBA00023125"/>
    </source>
</evidence>
<keyword evidence="4 9" id="KW-0238">DNA-binding</keyword>
<proteinExistence type="inferred from homology"/>
<dbReference type="GO" id="GO:1902208">
    <property type="term" value="P:regulation of bacterial-type flagellum assembly"/>
    <property type="evidence" value="ECO:0007669"/>
    <property type="project" value="UniProtKB-UniRule"/>
</dbReference>
<dbReference type="EMBL" id="PCQL01000018">
    <property type="protein sequence ID" value="PRC15963.1"/>
    <property type="molecule type" value="Genomic_DNA"/>
</dbReference>
<sequence>MPNTNTELEDIQDLNLSYLLLAQNLLRKDREIAIFRLKLSEQMADLLTKLSSKQMTQLARVNQLICRPVFEETERLSKVLGNARELGMVEIHSALLMAAADRSGDLRLGEG</sequence>
<keyword evidence="7 9" id="KW-0804">Transcription</keyword>
<dbReference type="InterPro" id="IPR023559">
    <property type="entry name" value="Flagellar_FlhD"/>
</dbReference>
<reference evidence="10 11" key="1">
    <citation type="submission" date="2017-09" db="EMBL/GenBank/DDBJ databases">
        <title>Genomic, metabolic, and phenotypic characteristics of bacterial isolates from the natural microbiome of the model nematode Caenorhabditis elegans.</title>
        <authorList>
            <person name="Zimmermann J."/>
            <person name="Obeng N."/>
            <person name="Yang W."/>
            <person name="Obeng O."/>
            <person name="Kissoyan K."/>
            <person name="Pees B."/>
            <person name="Dirksen P."/>
            <person name="Hoppner M."/>
            <person name="Franke A."/>
            <person name="Rosenstiel P."/>
            <person name="Leippe M."/>
            <person name="Dierking K."/>
            <person name="Kaleta C."/>
            <person name="Schulenburg H."/>
        </authorList>
    </citation>
    <scope>NUCLEOTIDE SEQUENCE [LARGE SCALE GENOMIC DNA]</scope>
    <source>
        <strain evidence="10 11">MYb117</strain>
    </source>
</reference>
<feature type="disulfide bond" description="Interchain" evidence="9">
    <location>
        <position position="66"/>
    </location>
</feature>
<accession>A0A2S9EKS6</accession>
<comment type="domain">
    <text evidence="9">The C-terminal region contains a putative helix-turn-helix (HTH) motif, suggesting that this region may bind DNA.</text>
</comment>
<comment type="caution">
    <text evidence="10">The sequence shown here is derived from an EMBL/GenBank/DDBJ whole genome shotgun (WGS) entry which is preliminary data.</text>
</comment>
<evidence type="ECO:0000256" key="6">
    <source>
        <dbReference type="ARBA" id="ARBA00023159"/>
    </source>
</evidence>
<evidence type="ECO:0000256" key="3">
    <source>
        <dbReference type="ARBA" id="ARBA00023015"/>
    </source>
</evidence>
<dbReference type="InterPro" id="IPR036194">
    <property type="entry name" value="FlhD_sf"/>
</dbReference>
<keyword evidence="6 9" id="KW-0010">Activator</keyword>
<evidence type="ECO:0000256" key="1">
    <source>
        <dbReference type="ARBA" id="ARBA00022490"/>
    </source>
</evidence>
<dbReference type="GO" id="GO:0044780">
    <property type="term" value="P:bacterial-type flagellum assembly"/>
    <property type="evidence" value="ECO:0007669"/>
    <property type="project" value="InterPro"/>
</dbReference>
<protein>
    <recommendedName>
        <fullName evidence="9">Flagellar transcriptional regulator FlhD</fullName>
    </recommendedName>
</protein>
<evidence type="ECO:0000256" key="5">
    <source>
        <dbReference type="ARBA" id="ARBA00023157"/>
    </source>
</evidence>
<dbReference type="Pfam" id="PF05247">
    <property type="entry name" value="FlhD"/>
    <property type="match status" value="1"/>
</dbReference>
<comment type="subunit">
    <text evidence="9">Homodimer; disulfide-linked. Forms a heterohexamer composed of two FlhC and four FlhD subunits. Each FlhC binds a FlhD dimer, forming a heterotrimer, and a hexamer assembles by dimerization of two heterotrimers.</text>
</comment>
<evidence type="ECO:0000256" key="2">
    <source>
        <dbReference type="ARBA" id="ARBA00022795"/>
    </source>
</evidence>
<gene>
    <name evidence="9" type="primary">flhD</name>
    <name evidence="10" type="ORF">CQZ99_17270</name>
</gene>
<dbReference type="GO" id="GO:0045893">
    <property type="term" value="P:positive regulation of DNA-templated transcription"/>
    <property type="evidence" value="ECO:0007669"/>
    <property type="project" value="InterPro"/>
</dbReference>
<comment type="function">
    <text evidence="8 9">Functions in complex with FlhC as a master transcriptional regulator that regulates transcription of several flagellar and non-flagellar operons by binding to their promoter region. Activates expression of class 2 flagellar genes, including fliA, which is a flagellum-specific sigma factor that turns on the class 3 genes. Also regulates genes whose products function in a variety of physiological pathways.</text>
</comment>
<keyword evidence="11" id="KW-1185">Reference proteome</keyword>
<comment type="similarity">
    <text evidence="9">Belongs to the FlhD family.</text>
</comment>
<dbReference type="RefSeq" id="WP_105697866.1">
    <property type="nucleotide sequence ID" value="NZ_CP159260.1"/>
</dbReference>
<evidence type="ECO:0000313" key="11">
    <source>
        <dbReference type="Proteomes" id="UP000238045"/>
    </source>
</evidence>
<keyword evidence="1 9" id="KW-0963">Cytoplasm</keyword>
<comment type="subcellular location">
    <subcellularLocation>
        <location evidence="9">Cytoplasm</location>
    </subcellularLocation>
</comment>
<organism evidence="10 11">
    <name type="scientific">Pseudomonas poae</name>
    <dbReference type="NCBI Taxonomy" id="200451"/>
    <lineage>
        <taxon>Bacteria</taxon>
        <taxon>Pseudomonadati</taxon>
        <taxon>Pseudomonadota</taxon>
        <taxon>Gammaproteobacteria</taxon>
        <taxon>Pseudomonadales</taxon>
        <taxon>Pseudomonadaceae</taxon>
        <taxon>Pseudomonas</taxon>
    </lineage>
</organism>
<name>A0A2S9EKS6_9PSED</name>
<keyword evidence="3 9" id="KW-0805">Transcription regulation</keyword>
<keyword evidence="2 9" id="KW-1005">Bacterial flagellum biogenesis</keyword>